<reference evidence="1" key="1">
    <citation type="submission" date="2021-04" db="EMBL/GenBank/DDBJ databases">
        <title>Genomic analysis of electroactive and textile dye degrading Bacillus circulans strain: DC10 isolated from constructed wetland-microbial fuel cells treating textile dye wastewaters.</title>
        <authorList>
            <person name="Patel D.U."/>
            <person name="Desai C.R."/>
        </authorList>
    </citation>
    <scope>NUCLEOTIDE SEQUENCE</scope>
    <source>
        <strain evidence="1">DC10</strain>
    </source>
</reference>
<protein>
    <submittedName>
        <fullName evidence="1">Uncharacterized protein</fullName>
    </submittedName>
</protein>
<dbReference type="AlphaFoldDB" id="A0A941G8K1"/>
<dbReference type="EMBL" id="JAGTPX010000001">
    <property type="protein sequence ID" value="MBR8667974.1"/>
    <property type="molecule type" value="Genomic_DNA"/>
</dbReference>
<organism evidence="1">
    <name type="scientific">Niallia circulans</name>
    <name type="common">Bacillus circulans</name>
    <dbReference type="NCBI Taxonomy" id="1397"/>
    <lineage>
        <taxon>Bacteria</taxon>
        <taxon>Bacillati</taxon>
        <taxon>Bacillota</taxon>
        <taxon>Bacilli</taxon>
        <taxon>Bacillales</taxon>
        <taxon>Bacillaceae</taxon>
        <taxon>Niallia</taxon>
    </lineage>
</organism>
<accession>A0A941G8K1</accession>
<sequence length="361" mass="42203">MKLKSYDVLSVEQRKFSELNLNDIFFDSLKDDYPGFSDWFSKKGNETAFVVNNENGIQAFLYMKIENEYEDYSQFITQLKPAKRLKVGTFKITLNGHYLGERFFRIILEHAIMNNVEEVYVTIFPKRDEQKLLINFMELFGFEIFTKNRDTGEMVFVRKMKTILEDEPSLKNYPYITSSSERSYYMLAIDTVYHTKLIPDSIIREENPNDFTSDITAANAIQKTYIGNYWISPQPGDIIIYYRMKPAGDNRPAKYAATLTGFGIVSEGHKNISSYEKVNELVSKRTVLTPKEIKEKLALKKSVNILKFFDEYSFKVRPIRNFLLESGILISDRDYPSKKISSEQFDMILKEAMFNKNDIFI</sequence>
<name>A0A941G8K1_NIACI</name>
<dbReference type="RefSeq" id="WP_212116594.1">
    <property type="nucleotide sequence ID" value="NZ_JAGTPX020000001.1"/>
</dbReference>
<evidence type="ECO:0000313" key="1">
    <source>
        <dbReference type="EMBL" id="MBR8667974.1"/>
    </source>
</evidence>
<gene>
    <name evidence="1" type="ORF">KD144_00345</name>
</gene>
<comment type="caution">
    <text evidence="1">The sequence shown here is derived from an EMBL/GenBank/DDBJ whole genome shotgun (WGS) entry which is preliminary data.</text>
</comment>
<proteinExistence type="predicted"/>